<feature type="domain" description="Bacterial Ig-like" evidence="2">
    <location>
        <begin position="93"/>
        <end position="174"/>
    </location>
</feature>
<dbReference type="InterPro" id="IPR044016">
    <property type="entry name" value="Big_13"/>
</dbReference>
<comment type="caution">
    <text evidence="3">The sequence shown here is derived from an EMBL/GenBank/DDBJ whole genome shotgun (WGS) entry which is preliminary data.</text>
</comment>
<dbReference type="Gene3D" id="2.60.40.10">
    <property type="entry name" value="Immunoglobulins"/>
    <property type="match status" value="2"/>
</dbReference>
<dbReference type="Pfam" id="PF19077">
    <property type="entry name" value="Big_13"/>
    <property type="match status" value="2"/>
</dbReference>
<accession>A0A939NG80</accession>
<evidence type="ECO:0000256" key="1">
    <source>
        <dbReference type="SAM" id="MobiDB-lite"/>
    </source>
</evidence>
<feature type="compositionally biased region" description="Polar residues" evidence="1">
    <location>
        <begin position="7"/>
        <end position="24"/>
    </location>
</feature>
<evidence type="ECO:0000313" key="3">
    <source>
        <dbReference type="EMBL" id="MBO1916577.1"/>
    </source>
</evidence>
<feature type="region of interest" description="Disordered" evidence="1">
    <location>
        <begin position="1"/>
        <end position="24"/>
    </location>
</feature>
<organism evidence="3 4">
    <name type="scientific">Providencia rettgeri</name>
    <dbReference type="NCBI Taxonomy" id="587"/>
    <lineage>
        <taxon>Bacteria</taxon>
        <taxon>Pseudomonadati</taxon>
        <taxon>Pseudomonadota</taxon>
        <taxon>Gammaproteobacteria</taxon>
        <taxon>Enterobacterales</taxon>
        <taxon>Morganellaceae</taxon>
        <taxon>Providencia</taxon>
    </lineage>
</organism>
<protein>
    <recommendedName>
        <fullName evidence="2">Bacterial Ig-like domain-containing protein</fullName>
    </recommendedName>
</protein>
<reference evidence="3" key="1">
    <citation type="submission" date="2021-03" db="EMBL/GenBank/DDBJ databases">
        <title>Molecular epidemiology and mechanisms of colistin and carbapenem resistance in Enterobacteriaceae from clinical isolates, the environment and porcine samples in Pretoria, South Africa.</title>
        <authorList>
            <person name="Bogoshi D."/>
            <person name="Mbelle N.M."/>
            <person name="Naidoo V."/>
            <person name="Osei Sekyere J."/>
        </authorList>
    </citation>
    <scope>NUCLEOTIDE SEQUENCE</scope>
    <source>
        <strain evidence="3">C052</strain>
    </source>
</reference>
<sequence>MNAVLDEQSSNGGTIHVNQPTFNGTTKANSEVRLTINGNIYRTTADYDGNWQIKLPDNEALADGVHFYEIEAVDVLGQINQNKVSGNFIVKTVASVSGELEEDSDSGIQGDDCTNVNKPTFSGITEPNATIRLVFDNKVTSIFETTANEKGEWTIQVDTELSDGLHDYVIFAIDNIKGIKGQVWAIGY</sequence>
<evidence type="ECO:0000259" key="2">
    <source>
        <dbReference type="Pfam" id="PF19077"/>
    </source>
</evidence>
<feature type="domain" description="Bacterial Ig-like" evidence="2">
    <location>
        <begin position="10"/>
        <end position="88"/>
    </location>
</feature>
<dbReference type="AlphaFoldDB" id="A0A939NG80"/>
<dbReference type="NCBIfam" id="NF033510">
    <property type="entry name" value="Ca_tandemer"/>
    <property type="match status" value="1"/>
</dbReference>
<dbReference type="InterPro" id="IPR013783">
    <property type="entry name" value="Ig-like_fold"/>
</dbReference>
<name>A0A939NG80_PRORE</name>
<proteinExistence type="predicted"/>
<dbReference type="EMBL" id="JAGETQ010000158">
    <property type="protein sequence ID" value="MBO1916577.1"/>
    <property type="molecule type" value="Genomic_DNA"/>
</dbReference>
<evidence type="ECO:0000313" key="4">
    <source>
        <dbReference type="Proteomes" id="UP000664477"/>
    </source>
</evidence>
<gene>
    <name evidence="3" type="ORF">J4727_17965</name>
</gene>
<dbReference type="Proteomes" id="UP000664477">
    <property type="component" value="Unassembled WGS sequence"/>
</dbReference>